<dbReference type="CDD" id="cd10225">
    <property type="entry name" value="ASKHA_NBD_MreB-like"/>
    <property type="match status" value="1"/>
</dbReference>
<dbReference type="Proteomes" id="UP000291469">
    <property type="component" value="Chromosome"/>
</dbReference>
<dbReference type="AlphaFoldDB" id="A0A411YCI0"/>
<dbReference type="PANTHER" id="PTHR42749">
    <property type="entry name" value="CELL SHAPE-DETERMINING PROTEIN MREB"/>
    <property type="match status" value="1"/>
</dbReference>
<proteinExistence type="inferred from homology"/>
<evidence type="ECO:0000256" key="3">
    <source>
        <dbReference type="ARBA" id="ARBA00022840"/>
    </source>
</evidence>
<dbReference type="RefSeq" id="WP_131153895.1">
    <property type="nucleotide sequence ID" value="NZ_CP036402.1"/>
</dbReference>
<protein>
    <recommendedName>
        <fullName evidence="6">Cell shape-determining protein MreB</fullName>
    </recommendedName>
</protein>
<dbReference type="Pfam" id="PF06723">
    <property type="entry name" value="MreB_Mbl"/>
    <property type="match status" value="1"/>
</dbReference>
<dbReference type="Gene3D" id="3.30.420.40">
    <property type="match status" value="3"/>
</dbReference>
<dbReference type="PANTHER" id="PTHR42749:SF1">
    <property type="entry name" value="CELL SHAPE-DETERMINING PROTEIN MREB"/>
    <property type="match status" value="1"/>
</dbReference>
<dbReference type="GO" id="GO:0008360">
    <property type="term" value="P:regulation of cell shape"/>
    <property type="evidence" value="ECO:0007669"/>
    <property type="project" value="UniProtKB-UniRule"/>
</dbReference>
<comment type="subcellular location">
    <subcellularLocation>
        <location evidence="6">Cytoplasm</location>
    </subcellularLocation>
    <text evidence="6">Membrane-associated.</text>
</comment>
<feature type="binding site" evidence="6">
    <location>
        <begin position="169"/>
        <end position="171"/>
    </location>
    <ligand>
        <name>ATP</name>
        <dbReference type="ChEBI" id="CHEBI:30616"/>
    </ligand>
</feature>
<keyword evidence="8" id="KW-1185">Reference proteome</keyword>
<evidence type="ECO:0000313" key="7">
    <source>
        <dbReference type="EMBL" id="QBI18898.1"/>
    </source>
</evidence>
<dbReference type="PRINTS" id="PR01652">
    <property type="entry name" value="SHAPEPROTEIN"/>
</dbReference>
<keyword evidence="2 6" id="KW-0547">Nucleotide-binding</keyword>
<dbReference type="InterPro" id="IPR043129">
    <property type="entry name" value="ATPase_NBD"/>
</dbReference>
<evidence type="ECO:0000256" key="6">
    <source>
        <dbReference type="HAMAP-Rule" id="MF_02207"/>
    </source>
</evidence>
<sequence>MRRLSASRRGRPLSRGIAVDLGTANTLVYGQGRGVLLNEPTVIAVNHHNGEVLAMGHEAYAMIGRTPGHIVAERPLRGGAVTDFDATAKLLKLLFQRVQGGRTVRWGKPRVIICVPSAVTNVERRAVEEAATEAGAGEVHLMEEPMAAAIGAGLPVQEPFGSMVVDIGGGTSEVAIVALGGVVVSRAVRVGGFDLDAAVQRYVRDAYALAIGERTAEELKITLGSAVPLQPEQEADIRGRELATGLPRHVTVGSAELRAALDDQVGQIVRAVVETLGECPPELTQDIIDEGLWLTGGGALLHGLAERVAQETHVTVNVIDKPLEAVAIGAGSVLDSFRDLQKVFQGTSTSAMHR</sequence>
<dbReference type="InterPro" id="IPR056546">
    <property type="entry name" value="MreB_MamK-like"/>
</dbReference>
<keyword evidence="1 6" id="KW-0963">Cytoplasm</keyword>
<dbReference type="KEGG" id="erz:ER308_04615"/>
<evidence type="ECO:0000256" key="4">
    <source>
        <dbReference type="ARBA" id="ARBA00022960"/>
    </source>
</evidence>
<dbReference type="NCBIfam" id="TIGR00904">
    <property type="entry name" value="mreB"/>
    <property type="match status" value="1"/>
</dbReference>
<feature type="binding site" evidence="6">
    <location>
        <begin position="23"/>
        <end position="25"/>
    </location>
    <ligand>
        <name>ATP</name>
        <dbReference type="ChEBI" id="CHEBI:30616"/>
    </ligand>
</feature>
<evidence type="ECO:0000313" key="8">
    <source>
        <dbReference type="Proteomes" id="UP000291469"/>
    </source>
</evidence>
<keyword evidence="4 6" id="KW-0133">Cell shape</keyword>
<name>A0A411YCI0_9ACTN</name>
<evidence type="ECO:0000256" key="5">
    <source>
        <dbReference type="ARBA" id="ARBA00023458"/>
    </source>
</evidence>
<feature type="binding site" evidence="6">
    <location>
        <begin position="297"/>
        <end position="300"/>
    </location>
    <ligand>
        <name>ATP</name>
        <dbReference type="ChEBI" id="CHEBI:30616"/>
    </ligand>
</feature>
<organism evidence="7 8">
    <name type="scientific">Egibacter rhizosphaerae</name>
    <dbReference type="NCBI Taxonomy" id="1670831"/>
    <lineage>
        <taxon>Bacteria</taxon>
        <taxon>Bacillati</taxon>
        <taxon>Actinomycetota</taxon>
        <taxon>Nitriliruptoria</taxon>
        <taxon>Egibacterales</taxon>
        <taxon>Egibacteraceae</taxon>
        <taxon>Egibacter</taxon>
    </lineage>
</organism>
<evidence type="ECO:0000256" key="1">
    <source>
        <dbReference type="ARBA" id="ARBA00022490"/>
    </source>
</evidence>
<dbReference type="HAMAP" id="MF_02207">
    <property type="entry name" value="MreB"/>
    <property type="match status" value="1"/>
</dbReference>
<comment type="subunit">
    <text evidence="6">Forms polymers.</text>
</comment>
<comment type="function">
    <text evidence="6">Forms membrane-associated dynamic filaments that are essential for cell shape determination. Acts by regulating cell wall synthesis and cell elongation, and thus cell shape. A feedback loop between cell geometry and MreB localization may maintain elongated cell shape by targeting cell wall growth to regions of negative cell wall curvature.</text>
</comment>
<dbReference type="EMBL" id="CP036402">
    <property type="protein sequence ID" value="QBI18898.1"/>
    <property type="molecule type" value="Genomic_DNA"/>
</dbReference>
<dbReference type="GO" id="GO:0000902">
    <property type="term" value="P:cell morphogenesis"/>
    <property type="evidence" value="ECO:0007669"/>
    <property type="project" value="InterPro"/>
</dbReference>
<keyword evidence="3 6" id="KW-0067">ATP-binding</keyword>
<comment type="similarity">
    <text evidence="5 6">Belongs to the FtsA/MreB family.</text>
</comment>
<feature type="binding site" evidence="6">
    <location>
        <begin position="217"/>
        <end position="220"/>
    </location>
    <ligand>
        <name>ATP</name>
        <dbReference type="ChEBI" id="CHEBI:30616"/>
    </ligand>
</feature>
<dbReference type="NCBIfam" id="NF010539">
    <property type="entry name" value="PRK13927.1"/>
    <property type="match status" value="1"/>
</dbReference>
<dbReference type="SUPFAM" id="SSF53067">
    <property type="entry name" value="Actin-like ATPase domain"/>
    <property type="match status" value="2"/>
</dbReference>
<dbReference type="InterPro" id="IPR004753">
    <property type="entry name" value="MreB"/>
</dbReference>
<dbReference type="GO" id="GO:0005524">
    <property type="term" value="F:ATP binding"/>
    <property type="evidence" value="ECO:0007669"/>
    <property type="project" value="UniProtKB-KW"/>
</dbReference>
<accession>A0A411YCI0</accession>
<dbReference type="OrthoDB" id="9768127at2"/>
<gene>
    <name evidence="6" type="primary">mreB</name>
    <name evidence="7" type="ORF">ER308_04615</name>
</gene>
<dbReference type="GO" id="GO:0005737">
    <property type="term" value="C:cytoplasm"/>
    <property type="evidence" value="ECO:0007669"/>
    <property type="project" value="UniProtKB-SubCell"/>
</dbReference>
<evidence type="ECO:0000256" key="2">
    <source>
        <dbReference type="ARBA" id="ARBA00022741"/>
    </source>
</evidence>
<reference evidence="7 8" key="1">
    <citation type="submission" date="2019-01" db="EMBL/GenBank/DDBJ databases">
        <title>Egibacter rhizosphaerae EGI 80759T.</title>
        <authorList>
            <person name="Chen D.-D."/>
            <person name="Tian Y."/>
            <person name="Jiao J.-Y."/>
            <person name="Zhang X.-T."/>
            <person name="Zhang Y.-G."/>
            <person name="Zhang Y."/>
            <person name="Xiao M."/>
            <person name="Shu W.-S."/>
            <person name="Li W.-J."/>
        </authorList>
    </citation>
    <scope>NUCLEOTIDE SEQUENCE [LARGE SCALE GENOMIC DNA]</scope>
    <source>
        <strain evidence="7 8">EGI 80759</strain>
    </source>
</reference>